<dbReference type="InterPro" id="IPR001214">
    <property type="entry name" value="SET_dom"/>
</dbReference>
<evidence type="ECO:0000256" key="5">
    <source>
        <dbReference type="ARBA" id="ARBA00023163"/>
    </source>
</evidence>
<feature type="region of interest" description="Disordered" evidence="6">
    <location>
        <begin position="1"/>
        <end position="285"/>
    </location>
</feature>
<dbReference type="Pfam" id="PF00856">
    <property type="entry name" value="SET"/>
    <property type="match status" value="1"/>
</dbReference>
<feature type="compositionally biased region" description="Basic and acidic residues" evidence="6">
    <location>
        <begin position="1073"/>
        <end position="1103"/>
    </location>
</feature>
<dbReference type="OrthoDB" id="6141102at2759"/>
<protein>
    <submittedName>
        <fullName evidence="9">Uncharacterized protein</fullName>
    </submittedName>
</protein>
<keyword evidence="5" id="KW-0804">Transcription</keyword>
<evidence type="ECO:0000259" key="8">
    <source>
        <dbReference type="PROSITE" id="PS51633"/>
    </source>
</evidence>
<dbReference type="InterPro" id="IPR026489">
    <property type="entry name" value="CXC_dom"/>
</dbReference>
<evidence type="ECO:0000256" key="3">
    <source>
        <dbReference type="ARBA" id="ARBA00022691"/>
    </source>
</evidence>
<feature type="compositionally biased region" description="Basic and acidic residues" evidence="6">
    <location>
        <begin position="325"/>
        <end position="342"/>
    </location>
</feature>
<evidence type="ECO:0000256" key="1">
    <source>
        <dbReference type="ARBA" id="ARBA00022603"/>
    </source>
</evidence>
<feature type="compositionally biased region" description="Polar residues" evidence="6">
    <location>
        <begin position="272"/>
        <end position="281"/>
    </location>
</feature>
<dbReference type="GO" id="GO:0032259">
    <property type="term" value="P:methylation"/>
    <property type="evidence" value="ECO:0007669"/>
    <property type="project" value="UniProtKB-KW"/>
</dbReference>
<feature type="region of interest" description="Disordered" evidence="6">
    <location>
        <begin position="1059"/>
        <end position="1303"/>
    </location>
</feature>
<dbReference type="PANTHER" id="PTHR45747:SF4">
    <property type="entry name" value="HISTONE-LYSINE N-METHYLTRANSFERASE E(Z)"/>
    <property type="match status" value="1"/>
</dbReference>
<dbReference type="GO" id="GO:0046976">
    <property type="term" value="F:histone H3K27 methyltransferase activity"/>
    <property type="evidence" value="ECO:0007669"/>
    <property type="project" value="TreeGrafter"/>
</dbReference>
<feature type="compositionally biased region" description="Basic residues" evidence="6">
    <location>
        <begin position="1"/>
        <end position="10"/>
    </location>
</feature>
<evidence type="ECO:0000256" key="6">
    <source>
        <dbReference type="SAM" id="MobiDB-lite"/>
    </source>
</evidence>
<dbReference type="InterPro" id="IPR046341">
    <property type="entry name" value="SET_dom_sf"/>
</dbReference>
<dbReference type="GO" id="GO:0031507">
    <property type="term" value="P:heterochromatin formation"/>
    <property type="evidence" value="ECO:0007669"/>
    <property type="project" value="TreeGrafter"/>
</dbReference>
<reference evidence="9" key="1">
    <citation type="journal article" date="2020" name="Stud. Mycol.">
        <title>101 Dothideomycetes genomes: a test case for predicting lifestyles and emergence of pathogens.</title>
        <authorList>
            <person name="Haridas S."/>
            <person name="Albert R."/>
            <person name="Binder M."/>
            <person name="Bloem J."/>
            <person name="Labutti K."/>
            <person name="Salamov A."/>
            <person name="Andreopoulos B."/>
            <person name="Baker S."/>
            <person name="Barry K."/>
            <person name="Bills G."/>
            <person name="Bluhm B."/>
            <person name="Cannon C."/>
            <person name="Castanera R."/>
            <person name="Culley D."/>
            <person name="Daum C."/>
            <person name="Ezra D."/>
            <person name="Gonzalez J."/>
            <person name="Henrissat B."/>
            <person name="Kuo A."/>
            <person name="Liang C."/>
            <person name="Lipzen A."/>
            <person name="Lutzoni F."/>
            <person name="Magnuson J."/>
            <person name="Mondo S."/>
            <person name="Nolan M."/>
            <person name="Ohm R."/>
            <person name="Pangilinan J."/>
            <person name="Park H.-J."/>
            <person name="Ramirez L."/>
            <person name="Alfaro M."/>
            <person name="Sun H."/>
            <person name="Tritt A."/>
            <person name="Yoshinaga Y."/>
            <person name="Zwiers L.-H."/>
            <person name="Turgeon B."/>
            <person name="Goodwin S."/>
            <person name="Spatafora J."/>
            <person name="Crous P."/>
            <person name="Grigoriev I."/>
        </authorList>
    </citation>
    <scope>NUCLEOTIDE SEQUENCE</scope>
    <source>
        <strain evidence="9">CBS 125425</strain>
    </source>
</reference>
<sequence length="1303" mass="144384">MSARPGRKDHKSGSSFARPIVVDDEDDKEVWIPSSVPKSGKRMFTSPRYQNQKQRANPRPDKDIIIIEDDDDESATSAGSATRNRVFGPSKLAFRGGPQQPETRTSPRRQRPPFSSARPSSASDVEGSRKAAGARATPQGENALRSEHPPGTIGSDTSNSGGGRTSSRLHHSPLTPHRSPFALIPPILDAHIDRPRTQTTLGPRQKAPSFSPRADRVNASSPPRYRVNNYSRSAPFAPSMSTLSASSIGPPASETGSAHELTGRGRPDSRMIHSSPQTQPLGTLHSEQPAVALVPNRDNEQKQRASPKGAVAQPESPPRNALDARPGDLERSEHAKLESTPHIIKEAVDEDLPDAGLPSHADNPQLSSHNIDPPLLSIEPANIETSIAKIQACMTTSLEGYHSRHALTLASLLRRQRAVLSREAHAKKSEVAEPRGPSTFANMKPINTRKVHGSRDAKMEKLTKNKKATGPAKYEFKLISDVPLTTYKAPPVDVPSFQEYLTLRNNFIAENNKVLRYWPYVDDEEGTTEKASLSADLHVEYAVDEDAFGRVLRAEQYRAYAPCAEAVLSQVGIQFQDILFWLLCQQHTINFVPTSDEWDDRDLSAALAARDSYCPDDLDRRHQNWTHLLLQLPIPSRNRLRLSAVICSMFHKKFGLSIWRVASRSKAARDILFKSTRATTNDRILNFQYRKGTCRICHEYNCLYHGIMEDEPNIAEKHSNHSKAVTKGDDTGTTQDMTPPPEQDVANKGDKLDMSYPKNEYAVSHRRVITMPLVRQTEPDDSLESQPGKFNARIWFQKGKVPRIDKREPFFPCSHEGSCKDAQCSCFRAGVLCEKTCGCLSTCKLRYPGCTCRKAMGTESPPCSTTRCECKLLNRECDADLCGGCGSDEILDPVNRYNDRVREGACRNVQIQRAVPARTLLGKSTVHGFGLYAGQNLKAGDLIGEYLGELLGPVEKERRAVIYYHLKTTYTFGLDLGQDVDSTHVGNKLRFINDAPPAIANLYPKIVYCNGIVRIGLFAKKNLPTGTELFFHYRYPEEVVKNFAIPGAEGGIAQEQATVGATASRKMPSNKRMKIEYQKNATSEDRRAHTEKAREARWAKRNTETNGAQQDPPRRQGMQHAVRKMGVPDVKSLKSKSARGRFSPPGGQGLGGLSPIAPTHAIDDTDEEDEDFRMADAEDADDDDDDDDDDGEDDIHEVPISEGAESKPDLQSDDEELQGTHMRSSIRGAMSRRNQRIRIQREQTVDPEAAGRILRRNLQELRSGRGAAGGSNQPTPASMGPPPVPNLARKRKRVIMDDEDEDE</sequence>
<feature type="domain" description="SET" evidence="7">
    <location>
        <begin position="917"/>
        <end position="1034"/>
    </location>
</feature>
<dbReference type="InterPro" id="IPR045318">
    <property type="entry name" value="EZH1/2-like"/>
</dbReference>
<evidence type="ECO:0000259" key="7">
    <source>
        <dbReference type="PROSITE" id="PS50280"/>
    </source>
</evidence>
<dbReference type="Proteomes" id="UP000799444">
    <property type="component" value="Unassembled WGS sequence"/>
</dbReference>
<feature type="compositionally biased region" description="Acidic residues" evidence="6">
    <location>
        <begin position="1164"/>
        <end position="1195"/>
    </location>
</feature>
<dbReference type="SMART" id="SM00317">
    <property type="entry name" value="SET"/>
    <property type="match status" value="1"/>
</dbReference>
<dbReference type="PROSITE" id="PS50280">
    <property type="entry name" value="SET"/>
    <property type="match status" value="1"/>
</dbReference>
<name>A0A9P4R312_9PLEO</name>
<evidence type="ECO:0000256" key="2">
    <source>
        <dbReference type="ARBA" id="ARBA00022679"/>
    </source>
</evidence>
<dbReference type="SUPFAM" id="SSF82199">
    <property type="entry name" value="SET domain"/>
    <property type="match status" value="1"/>
</dbReference>
<gene>
    <name evidence="9" type="ORF">EJ04DRAFT_459454</name>
</gene>
<feature type="region of interest" description="Disordered" evidence="6">
    <location>
        <begin position="297"/>
        <end position="342"/>
    </location>
</feature>
<accession>A0A9P4R312</accession>
<dbReference type="PROSITE" id="PS51633">
    <property type="entry name" value="CXC"/>
    <property type="match status" value="1"/>
</dbReference>
<feature type="compositionally biased region" description="Basic and acidic residues" evidence="6">
    <location>
        <begin position="424"/>
        <end position="433"/>
    </location>
</feature>
<organism evidence="9 10">
    <name type="scientific">Polyplosphaeria fusca</name>
    <dbReference type="NCBI Taxonomy" id="682080"/>
    <lineage>
        <taxon>Eukaryota</taxon>
        <taxon>Fungi</taxon>
        <taxon>Dikarya</taxon>
        <taxon>Ascomycota</taxon>
        <taxon>Pezizomycotina</taxon>
        <taxon>Dothideomycetes</taxon>
        <taxon>Pleosporomycetidae</taxon>
        <taxon>Pleosporales</taxon>
        <taxon>Tetraplosphaeriaceae</taxon>
        <taxon>Polyplosphaeria</taxon>
    </lineage>
</organism>
<feature type="domain" description="CXC" evidence="8">
    <location>
        <begin position="791"/>
        <end position="902"/>
    </location>
</feature>
<keyword evidence="2" id="KW-0808">Transferase</keyword>
<feature type="region of interest" description="Disordered" evidence="6">
    <location>
        <begin position="424"/>
        <end position="444"/>
    </location>
</feature>
<keyword evidence="1" id="KW-0489">Methyltransferase</keyword>
<evidence type="ECO:0000313" key="9">
    <source>
        <dbReference type="EMBL" id="KAF2738453.1"/>
    </source>
</evidence>
<keyword evidence="3" id="KW-0949">S-adenosyl-L-methionine</keyword>
<evidence type="ECO:0000256" key="4">
    <source>
        <dbReference type="ARBA" id="ARBA00023015"/>
    </source>
</evidence>
<comment type="caution">
    <text evidence="9">The sequence shown here is derived from an EMBL/GenBank/DDBJ whole genome shotgun (WGS) entry which is preliminary data.</text>
</comment>
<proteinExistence type="predicted"/>
<feature type="region of interest" description="Disordered" evidence="6">
    <location>
        <begin position="719"/>
        <end position="751"/>
    </location>
</feature>
<feature type="compositionally biased region" description="Basic and acidic residues" evidence="6">
    <location>
        <begin position="261"/>
        <end position="271"/>
    </location>
</feature>
<dbReference type="GO" id="GO:0003682">
    <property type="term" value="F:chromatin binding"/>
    <property type="evidence" value="ECO:0007669"/>
    <property type="project" value="TreeGrafter"/>
</dbReference>
<evidence type="ECO:0000313" key="10">
    <source>
        <dbReference type="Proteomes" id="UP000799444"/>
    </source>
</evidence>
<keyword evidence="4" id="KW-0805">Transcription regulation</keyword>
<feature type="compositionally biased region" description="Low complexity" evidence="6">
    <location>
        <begin position="112"/>
        <end position="123"/>
    </location>
</feature>
<dbReference type="PANTHER" id="PTHR45747">
    <property type="entry name" value="HISTONE-LYSINE N-METHYLTRANSFERASE E(Z)"/>
    <property type="match status" value="1"/>
</dbReference>
<dbReference type="GO" id="GO:0005634">
    <property type="term" value="C:nucleus"/>
    <property type="evidence" value="ECO:0007669"/>
    <property type="project" value="TreeGrafter"/>
</dbReference>
<dbReference type="Gene3D" id="2.170.270.10">
    <property type="entry name" value="SET domain"/>
    <property type="match status" value="1"/>
</dbReference>
<dbReference type="EMBL" id="ML996109">
    <property type="protein sequence ID" value="KAF2738453.1"/>
    <property type="molecule type" value="Genomic_DNA"/>
</dbReference>
<keyword evidence="10" id="KW-1185">Reference proteome</keyword>
<feature type="compositionally biased region" description="Basic and acidic residues" evidence="6">
    <location>
        <begin position="1196"/>
        <end position="1210"/>
    </location>
</feature>